<gene>
    <name evidence="1" type="ORF">JCM14722_08380</name>
</gene>
<protein>
    <submittedName>
        <fullName evidence="1">PBS lyase</fullName>
    </submittedName>
</protein>
<dbReference type="InterPro" id="IPR054701">
    <property type="entry name" value="DVU0298-like"/>
</dbReference>
<dbReference type="GO" id="GO:0016829">
    <property type="term" value="F:lyase activity"/>
    <property type="evidence" value="ECO:0007669"/>
    <property type="project" value="UniProtKB-KW"/>
</dbReference>
<dbReference type="RefSeq" id="WP_264983346.1">
    <property type="nucleotide sequence ID" value="NZ_AP026708.1"/>
</dbReference>
<dbReference type="Proteomes" id="UP001061361">
    <property type="component" value="Chromosome"/>
</dbReference>
<evidence type="ECO:0000313" key="2">
    <source>
        <dbReference type="Proteomes" id="UP001061361"/>
    </source>
</evidence>
<evidence type="ECO:0000313" key="1">
    <source>
        <dbReference type="EMBL" id="BDQ33296.1"/>
    </source>
</evidence>
<organism evidence="1 2">
    <name type="scientific">Pseudodesulfovibrio portus</name>
    <dbReference type="NCBI Taxonomy" id="231439"/>
    <lineage>
        <taxon>Bacteria</taxon>
        <taxon>Pseudomonadati</taxon>
        <taxon>Thermodesulfobacteriota</taxon>
        <taxon>Desulfovibrionia</taxon>
        <taxon>Desulfovibrionales</taxon>
        <taxon>Desulfovibrionaceae</taxon>
    </lineage>
</organism>
<dbReference type="Pfam" id="PF13513">
    <property type="entry name" value="HEAT_EZ"/>
    <property type="match status" value="1"/>
</dbReference>
<name>A0ABN6RQW7_9BACT</name>
<dbReference type="InterPro" id="IPR016024">
    <property type="entry name" value="ARM-type_fold"/>
</dbReference>
<dbReference type="Gene3D" id="1.25.10.10">
    <property type="entry name" value="Leucine-rich Repeat Variant"/>
    <property type="match status" value="1"/>
</dbReference>
<accession>A0ABN6RQW7</accession>
<dbReference type="EMBL" id="AP026708">
    <property type="protein sequence ID" value="BDQ33296.1"/>
    <property type="molecule type" value="Genomic_DNA"/>
</dbReference>
<keyword evidence="1" id="KW-0456">Lyase</keyword>
<sequence length="229" mass="26206">MSRFRRTKKQVREILSASDWRDRLDELEACRPGDLVAPLLNLRLDKAEEVRWRSVTAFGLTADRLARASMEKARVLMRTLMWYMNEESGNLGWGIPHFMAEAMVRNDRVAKEFHKILSSYIFCDEKCDGNFLDHPELRRDVYWGLARLAGARPELVAPSERFLIAGLDDEDAHNRAYAAWTLGLIKARAAKPGLEALRDDGNEIRTFRDGEIVDLTVGDLAREALERMG</sequence>
<dbReference type="InterPro" id="IPR011989">
    <property type="entry name" value="ARM-like"/>
</dbReference>
<reference evidence="1" key="1">
    <citation type="submission" date="2022-08" db="EMBL/GenBank/DDBJ databases">
        <title>Genome Sequence of the sulphate-reducing bacterium, Pseudodesulfovibrio portus JCM14722.</title>
        <authorList>
            <person name="Kondo R."/>
            <person name="Kataoka T."/>
        </authorList>
    </citation>
    <scope>NUCLEOTIDE SEQUENCE</scope>
    <source>
        <strain evidence="1">JCM 14722</strain>
    </source>
</reference>
<proteinExistence type="predicted"/>
<keyword evidence="2" id="KW-1185">Reference proteome</keyword>
<dbReference type="SUPFAM" id="SSF48371">
    <property type="entry name" value="ARM repeat"/>
    <property type="match status" value="1"/>
</dbReference>
<dbReference type="NCBIfam" id="NF045662">
    <property type="entry name" value="DVU0298_fam"/>
    <property type="match status" value="1"/>
</dbReference>